<comment type="caution">
    <text evidence="1">The sequence shown here is derived from an EMBL/GenBank/DDBJ whole genome shotgun (WGS) entry which is preliminary data.</text>
</comment>
<evidence type="ECO:0000313" key="1">
    <source>
        <dbReference type="EMBL" id="KAF7552642.1"/>
    </source>
</evidence>
<protein>
    <recommendedName>
        <fullName evidence="3">N-acetyltransferase domain-containing protein</fullName>
    </recommendedName>
</protein>
<evidence type="ECO:0008006" key="3">
    <source>
        <dbReference type="Google" id="ProtNLM"/>
    </source>
</evidence>
<dbReference type="InterPro" id="IPR053013">
    <property type="entry name" value="LAT"/>
</dbReference>
<dbReference type="SUPFAM" id="SSF48452">
    <property type="entry name" value="TPR-like"/>
    <property type="match status" value="1"/>
</dbReference>
<dbReference type="PANTHER" id="PTHR34815">
    <property type="entry name" value="LYSINE ACETYLTRANSFERASE"/>
    <property type="match status" value="1"/>
</dbReference>
<dbReference type="Gene3D" id="3.40.630.30">
    <property type="match status" value="1"/>
</dbReference>
<dbReference type="PANTHER" id="PTHR34815:SF2">
    <property type="entry name" value="N-ACETYLTRANSFERASE DOMAIN-CONTAINING PROTEIN"/>
    <property type="match status" value="1"/>
</dbReference>
<organism evidence="1 2">
    <name type="scientific">Cylindrodendrum hubeiense</name>
    <dbReference type="NCBI Taxonomy" id="595255"/>
    <lineage>
        <taxon>Eukaryota</taxon>
        <taxon>Fungi</taxon>
        <taxon>Dikarya</taxon>
        <taxon>Ascomycota</taxon>
        <taxon>Pezizomycotina</taxon>
        <taxon>Sordariomycetes</taxon>
        <taxon>Hypocreomycetidae</taxon>
        <taxon>Hypocreales</taxon>
        <taxon>Nectriaceae</taxon>
        <taxon>Cylindrodendrum</taxon>
    </lineage>
</organism>
<proteinExistence type="predicted"/>
<reference evidence="1" key="1">
    <citation type="submission" date="2020-03" db="EMBL/GenBank/DDBJ databases">
        <title>Draft Genome Sequence of Cylindrodendrum hubeiense.</title>
        <authorList>
            <person name="Buettner E."/>
            <person name="Kellner H."/>
        </authorList>
    </citation>
    <scope>NUCLEOTIDE SEQUENCE</scope>
    <source>
        <strain evidence="1">IHI 201604</strain>
    </source>
</reference>
<accession>A0A9P5HFD5</accession>
<dbReference type="OrthoDB" id="2020070at2759"/>
<dbReference type="Proteomes" id="UP000722485">
    <property type="component" value="Unassembled WGS sequence"/>
</dbReference>
<dbReference type="Gene3D" id="1.25.40.10">
    <property type="entry name" value="Tetratricopeptide repeat domain"/>
    <property type="match status" value="1"/>
</dbReference>
<gene>
    <name evidence="1" type="ORF">G7Z17_g4167</name>
</gene>
<evidence type="ECO:0000313" key="2">
    <source>
        <dbReference type="Proteomes" id="UP000722485"/>
    </source>
</evidence>
<dbReference type="Pfam" id="PF13424">
    <property type="entry name" value="TPR_12"/>
    <property type="match status" value="1"/>
</dbReference>
<sequence length="489" mass="56028">MLSPVDIPERLLLVEPPEDVLRRFCKEAQSMWFITEVRKALLSRHLIDVRTPSLNSRGRKICSSVPLSATALAANIIAYGAGVIWITGGIMNRQQGHEMTLRVLELRQKQMTYFINELHHTEDENLLANGYNDWAVQLINEGRYQDAKPYSEKSLEMKYRLLDSETNQFQFFISKILLAFILLSEGRPRIALEMALDAIQHIQKEKGPDHSFTLNYVFYVANVWAAVGDHREALGLYESSVEARTKLFGQSNQSTLNSHFAVALCLYHLGEYAQARNHVDQCLKQKDAANWGEEHVLRAKYLQALVMQRLDDTNQNWEKQENESIIYRNRLLVKYGGGKWAYPGFDPDSLCLREATEEEKVQSWRNNSAAWKGKLTIEEYVGQQAINGNQELTRNGRIRYWIYTDGATIYTSAETLQKPVVVRSTDGKATTEWSYGVAGVFTPVEFRRHGCASSMMRKLALWLDSDEAPCQFTVLWSAVEVIRRVFDVI</sequence>
<dbReference type="AlphaFoldDB" id="A0A9P5HFD5"/>
<dbReference type="InterPro" id="IPR011990">
    <property type="entry name" value="TPR-like_helical_dom_sf"/>
</dbReference>
<dbReference type="EMBL" id="JAANBB010000057">
    <property type="protein sequence ID" value="KAF7552642.1"/>
    <property type="molecule type" value="Genomic_DNA"/>
</dbReference>
<keyword evidence="2" id="KW-1185">Reference proteome</keyword>
<name>A0A9P5HFD5_9HYPO</name>